<evidence type="ECO:0000313" key="2">
    <source>
        <dbReference type="EMBL" id="KAK1847220.1"/>
    </source>
</evidence>
<sequence length="395" mass="46032">MRYNVGRACAAAGYKALYDELDLLPDVSIAEEARDNGHMDIFDAIVNQAVRYAVMNDYTRTVELENPRADACLNGDTAVRSSLERPIPKKKFKVTRTDDHYFDIQEDKNARPSSWPTPECSTLEARFTELTYMPLPRDLPALNKDILILLAAWDGNVERYSRLRRPVLVPNELTAVLRGVYHHSPFARWLATCVDDIVRPETSYSDEVTLACIASSYQPLYNELTADTEPTQQQLEMAVQVMNPHYREDVLRRADEHGVKLFPYTGSHDWEHTPWPHPTRWSRSYLRPDKEIWKDEYTPRMPKELFNRPDEHDHDWDEWCWLAGDPLSLVMNEQMDEWMCFISATDNVRREAAKQASGPRNPWYLYSSEEDKTRRQTPVPEPSRPKNFDDEGYFP</sequence>
<keyword evidence="3" id="KW-1185">Reference proteome</keyword>
<proteinExistence type="predicted"/>
<reference evidence="2" key="1">
    <citation type="submission" date="2023-01" db="EMBL/GenBank/DDBJ databases">
        <title>Colletotrichum chrysophilum M932 genome sequence.</title>
        <authorList>
            <person name="Baroncelli R."/>
        </authorList>
    </citation>
    <scope>NUCLEOTIDE SEQUENCE</scope>
    <source>
        <strain evidence="2">M932</strain>
    </source>
</reference>
<dbReference type="AlphaFoldDB" id="A0AAD9AH23"/>
<organism evidence="2 3">
    <name type="scientific">Colletotrichum chrysophilum</name>
    <dbReference type="NCBI Taxonomy" id="1836956"/>
    <lineage>
        <taxon>Eukaryota</taxon>
        <taxon>Fungi</taxon>
        <taxon>Dikarya</taxon>
        <taxon>Ascomycota</taxon>
        <taxon>Pezizomycotina</taxon>
        <taxon>Sordariomycetes</taxon>
        <taxon>Hypocreomycetidae</taxon>
        <taxon>Glomerellales</taxon>
        <taxon>Glomerellaceae</taxon>
        <taxon>Colletotrichum</taxon>
        <taxon>Colletotrichum gloeosporioides species complex</taxon>
    </lineage>
</organism>
<dbReference type="Proteomes" id="UP001243330">
    <property type="component" value="Unassembled WGS sequence"/>
</dbReference>
<evidence type="ECO:0000256" key="1">
    <source>
        <dbReference type="SAM" id="MobiDB-lite"/>
    </source>
</evidence>
<accession>A0AAD9AH23</accession>
<evidence type="ECO:0000313" key="3">
    <source>
        <dbReference type="Proteomes" id="UP001243330"/>
    </source>
</evidence>
<comment type="caution">
    <text evidence="2">The sequence shown here is derived from an EMBL/GenBank/DDBJ whole genome shotgun (WGS) entry which is preliminary data.</text>
</comment>
<dbReference type="EMBL" id="JAQOWY010000209">
    <property type="protein sequence ID" value="KAK1847220.1"/>
    <property type="molecule type" value="Genomic_DNA"/>
</dbReference>
<gene>
    <name evidence="2" type="ORF">CCHR01_10137</name>
</gene>
<name>A0AAD9AH23_9PEZI</name>
<protein>
    <submittedName>
        <fullName evidence="2">Uncharacterized protein</fullName>
    </submittedName>
</protein>
<feature type="region of interest" description="Disordered" evidence="1">
    <location>
        <begin position="352"/>
        <end position="395"/>
    </location>
</feature>